<dbReference type="AlphaFoldDB" id="A0A0L0SKA8"/>
<reference evidence="2 3" key="1">
    <citation type="submission" date="2009-11" db="EMBL/GenBank/DDBJ databases">
        <title>Annotation of Allomyces macrogynus ATCC 38327.</title>
        <authorList>
            <consortium name="The Broad Institute Genome Sequencing Platform"/>
            <person name="Russ C."/>
            <person name="Cuomo C."/>
            <person name="Burger G."/>
            <person name="Gray M.W."/>
            <person name="Holland P.W.H."/>
            <person name="King N."/>
            <person name="Lang F.B.F."/>
            <person name="Roger A.J."/>
            <person name="Ruiz-Trillo I."/>
            <person name="Young S.K."/>
            <person name="Zeng Q."/>
            <person name="Gargeya S."/>
            <person name="Fitzgerald M."/>
            <person name="Haas B."/>
            <person name="Abouelleil A."/>
            <person name="Alvarado L."/>
            <person name="Arachchi H.M."/>
            <person name="Berlin A."/>
            <person name="Chapman S.B."/>
            <person name="Gearin G."/>
            <person name="Goldberg J."/>
            <person name="Griggs A."/>
            <person name="Gujja S."/>
            <person name="Hansen M."/>
            <person name="Heiman D."/>
            <person name="Howarth C."/>
            <person name="Larimer J."/>
            <person name="Lui A."/>
            <person name="MacDonald P.J.P."/>
            <person name="McCowen C."/>
            <person name="Montmayeur A."/>
            <person name="Murphy C."/>
            <person name="Neiman D."/>
            <person name="Pearson M."/>
            <person name="Priest M."/>
            <person name="Roberts A."/>
            <person name="Saif S."/>
            <person name="Shea T."/>
            <person name="Sisk P."/>
            <person name="Stolte C."/>
            <person name="Sykes S."/>
            <person name="Wortman J."/>
            <person name="Nusbaum C."/>
            <person name="Birren B."/>
        </authorList>
    </citation>
    <scope>NUCLEOTIDE SEQUENCE [LARGE SCALE GENOMIC DNA]</scope>
    <source>
        <strain evidence="2 3">ATCC 38327</strain>
    </source>
</reference>
<dbReference type="EMBL" id="GG745341">
    <property type="protein sequence ID" value="KNE62931.1"/>
    <property type="molecule type" value="Genomic_DNA"/>
</dbReference>
<organism evidence="2 3">
    <name type="scientific">Allomyces macrogynus (strain ATCC 38327)</name>
    <name type="common">Allomyces javanicus var. macrogynus</name>
    <dbReference type="NCBI Taxonomy" id="578462"/>
    <lineage>
        <taxon>Eukaryota</taxon>
        <taxon>Fungi</taxon>
        <taxon>Fungi incertae sedis</taxon>
        <taxon>Blastocladiomycota</taxon>
        <taxon>Blastocladiomycetes</taxon>
        <taxon>Blastocladiales</taxon>
        <taxon>Blastocladiaceae</taxon>
        <taxon>Allomyces</taxon>
    </lineage>
</organism>
<gene>
    <name evidence="2" type="ORF">AMAG_18933</name>
</gene>
<reference evidence="3" key="2">
    <citation type="submission" date="2009-11" db="EMBL/GenBank/DDBJ databases">
        <title>The Genome Sequence of Allomyces macrogynus strain ATCC 38327.</title>
        <authorList>
            <consortium name="The Broad Institute Genome Sequencing Platform"/>
            <person name="Russ C."/>
            <person name="Cuomo C."/>
            <person name="Shea T."/>
            <person name="Young S.K."/>
            <person name="Zeng Q."/>
            <person name="Koehrsen M."/>
            <person name="Haas B."/>
            <person name="Borodovsky M."/>
            <person name="Guigo R."/>
            <person name="Alvarado L."/>
            <person name="Berlin A."/>
            <person name="Borenstein D."/>
            <person name="Chen Z."/>
            <person name="Engels R."/>
            <person name="Freedman E."/>
            <person name="Gellesch M."/>
            <person name="Goldberg J."/>
            <person name="Griggs A."/>
            <person name="Gujja S."/>
            <person name="Heiman D."/>
            <person name="Hepburn T."/>
            <person name="Howarth C."/>
            <person name="Jen D."/>
            <person name="Larson L."/>
            <person name="Lewis B."/>
            <person name="Mehta T."/>
            <person name="Park D."/>
            <person name="Pearson M."/>
            <person name="Roberts A."/>
            <person name="Saif S."/>
            <person name="Shenoy N."/>
            <person name="Sisk P."/>
            <person name="Stolte C."/>
            <person name="Sykes S."/>
            <person name="Walk T."/>
            <person name="White J."/>
            <person name="Yandava C."/>
            <person name="Burger G."/>
            <person name="Gray M.W."/>
            <person name="Holland P.W.H."/>
            <person name="King N."/>
            <person name="Lang F.B.F."/>
            <person name="Roger A.J."/>
            <person name="Ruiz-Trillo I."/>
            <person name="Lander E."/>
            <person name="Nusbaum C."/>
        </authorList>
    </citation>
    <scope>NUCLEOTIDE SEQUENCE [LARGE SCALE GENOMIC DNA]</scope>
    <source>
        <strain evidence="3">ATCC 38327</strain>
    </source>
</reference>
<feature type="compositionally biased region" description="Basic and acidic residues" evidence="1">
    <location>
        <begin position="241"/>
        <end position="250"/>
    </location>
</feature>
<name>A0A0L0SKA8_ALLM3</name>
<evidence type="ECO:0000313" key="2">
    <source>
        <dbReference type="EMBL" id="KNE62931.1"/>
    </source>
</evidence>
<evidence type="ECO:0000256" key="1">
    <source>
        <dbReference type="SAM" id="MobiDB-lite"/>
    </source>
</evidence>
<dbReference type="VEuPathDB" id="FungiDB:AMAG_18933"/>
<sequence length="302" mass="32860">MAYQAFPDMLVVTIVSGEHFFDYRTHAFCPIHSLRYVVMPDGHESACTRALQVDSCGGVECKVSLEFPLMEYRPGMRVRFEAYEVVSGAPHSQEPLIGGNIVVLPAPYEMRTGMMVEISFISTEGEIVGKGKVVLRAETSMIPDVTIPARVQPKAGAMRPNEESYQTMPYESEPTMPTRLPAHGRLKAMPAHHALGIVNDPLLTATSTPSARGPQRSTRTHSETKKETAPVTASARPGQEPQKEAKDLSRSSHVPTNPLPPQSKVITPGPGVDVISIGATVLASAAAAYFDHRVFKSVTRRD</sequence>
<dbReference type="Proteomes" id="UP000054350">
    <property type="component" value="Unassembled WGS sequence"/>
</dbReference>
<protein>
    <submittedName>
        <fullName evidence="2">Uncharacterized protein</fullName>
    </submittedName>
</protein>
<evidence type="ECO:0000313" key="3">
    <source>
        <dbReference type="Proteomes" id="UP000054350"/>
    </source>
</evidence>
<keyword evidence="3" id="KW-1185">Reference proteome</keyword>
<feature type="region of interest" description="Disordered" evidence="1">
    <location>
        <begin position="203"/>
        <end position="268"/>
    </location>
</feature>
<accession>A0A0L0SKA8</accession>
<proteinExistence type="predicted"/>